<evidence type="ECO:0000256" key="3">
    <source>
        <dbReference type="ARBA" id="ARBA00022692"/>
    </source>
</evidence>
<evidence type="ECO:0000313" key="7">
    <source>
        <dbReference type="EMBL" id="QHM70385.1"/>
    </source>
</evidence>
<reference evidence="7 8" key="1">
    <citation type="submission" date="2018-03" db="EMBL/GenBank/DDBJ databases">
        <title>Pantoea intestinalis SRCM103226 isolated form the mealworm.</title>
        <authorList>
            <person name="Jeong D.-Y."/>
            <person name="Kim J.W."/>
        </authorList>
    </citation>
    <scope>NUCLEOTIDE SEQUENCE [LARGE SCALE GENOMIC DNA]</scope>
    <source>
        <strain evidence="7 8">SRCM103226</strain>
    </source>
</reference>
<comment type="similarity">
    <text evidence="6">Belongs to the UPF0387 family.</text>
</comment>
<keyword evidence="4 6" id="KW-1133">Transmembrane helix</keyword>
<name>A0A6P1PXD8_9GAMM</name>
<gene>
    <name evidence="6" type="primary">yohO</name>
    <name evidence="7" type="ORF">C7M51_00658</name>
</gene>
<dbReference type="HAMAP" id="MF_01362">
    <property type="entry name" value="UPF0387"/>
    <property type="match status" value="1"/>
</dbReference>
<organism evidence="7 8">
    <name type="scientific">Mixta intestinalis</name>
    <dbReference type="NCBI Taxonomy" id="1615494"/>
    <lineage>
        <taxon>Bacteria</taxon>
        <taxon>Pseudomonadati</taxon>
        <taxon>Pseudomonadota</taxon>
        <taxon>Gammaproteobacteria</taxon>
        <taxon>Enterobacterales</taxon>
        <taxon>Erwiniaceae</taxon>
        <taxon>Mixta</taxon>
    </lineage>
</organism>
<dbReference type="AlphaFoldDB" id="A0A6P1PXD8"/>
<keyword evidence="1 6" id="KW-1003">Cell membrane</keyword>
<accession>A0A6P1PXD8</accession>
<evidence type="ECO:0000256" key="2">
    <source>
        <dbReference type="ARBA" id="ARBA00022519"/>
    </source>
</evidence>
<evidence type="ECO:0000256" key="1">
    <source>
        <dbReference type="ARBA" id="ARBA00022475"/>
    </source>
</evidence>
<keyword evidence="5 6" id="KW-0472">Membrane</keyword>
<keyword evidence="8" id="KW-1185">Reference proteome</keyword>
<feature type="transmembrane region" description="Helical" evidence="6">
    <location>
        <begin position="6"/>
        <end position="31"/>
    </location>
</feature>
<evidence type="ECO:0000256" key="6">
    <source>
        <dbReference type="HAMAP-Rule" id="MF_01362"/>
    </source>
</evidence>
<dbReference type="KEGG" id="mint:C7M51_00658"/>
<dbReference type="InterPro" id="IPR020870">
    <property type="entry name" value="UPF0387_membrane"/>
</dbReference>
<evidence type="ECO:0000313" key="8">
    <source>
        <dbReference type="Proteomes" id="UP000464053"/>
    </source>
</evidence>
<comment type="subcellular location">
    <subcellularLocation>
        <location evidence="6">Cell membrane</location>
        <topology evidence="6">Single-pass membrane protein</topology>
    </subcellularLocation>
</comment>
<keyword evidence="2" id="KW-0997">Cell inner membrane</keyword>
<sequence>MNWQKFLVGTLFFIMAVGGTGGLMLVGYTIILHSR</sequence>
<dbReference type="EMBL" id="CP028271">
    <property type="protein sequence ID" value="QHM70385.1"/>
    <property type="molecule type" value="Genomic_DNA"/>
</dbReference>
<evidence type="ECO:0000256" key="4">
    <source>
        <dbReference type="ARBA" id="ARBA00022989"/>
    </source>
</evidence>
<evidence type="ECO:0000256" key="5">
    <source>
        <dbReference type="ARBA" id="ARBA00023136"/>
    </source>
</evidence>
<dbReference type="Proteomes" id="UP000464053">
    <property type="component" value="Chromosome"/>
</dbReference>
<dbReference type="GO" id="GO:0005886">
    <property type="term" value="C:plasma membrane"/>
    <property type="evidence" value="ECO:0007669"/>
    <property type="project" value="UniProtKB-SubCell"/>
</dbReference>
<proteinExistence type="inferred from homology"/>
<keyword evidence="3 6" id="KW-0812">Transmembrane</keyword>
<protein>
    <recommendedName>
        <fullName evidence="6">UPF0387 membrane protein YohO</fullName>
    </recommendedName>
</protein>